<evidence type="ECO:0000259" key="2">
    <source>
        <dbReference type="Pfam" id="PF04984"/>
    </source>
</evidence>
<dbReference type="InterPro" id="IPR020287">
    <property type="entry name" value="Tail_sheath_C"/>
</dbReference>
<dbReference type="RefSeq" id="WP_002409364.1">
    <property type="nucleotide sequence ID" value="NZ_WPIP01000013.1"/>
</dbReference>
<protein>
    <submittedName>
        <fullName evidence="6">Phage tail sheath protein</fullName>
    </submittedName>
</protein>
<evidence type="ECO:0000256" key="1">
    <source>
        <dbReference type="ARBA" id="ARBA00008005"/>
    </source>
</evidence>
<organism evidence="6 7">
    <name type="scientific">Acinetobacter baumannii</name>
    <dbReference type="NCBI Taxonomy" id="470"/>
    <lineage>
        <taxon>Bacteria</taxon>
        <taxon>Pseudomonadati</taxon>
        <taxon>Pseudomonadota</taxon>
        <taxon>Gammaproteobacteria</taxon>
        <taxon>Moraxellales</taxon>
        <taxon>Moraxellaceae</taxon>
        <taxon>Acinetobacter</taxon>
        <taxon>Acinetobacter calcoaceticus/baumannii complex</taxon>
    </lineage>
</organism>
<comment type="caution">
    <text evidence="6">The sequence shown here is derived from an EMBL/GenBank/DDBJ whole genome shotgun (WGS) entry which is preliminary data.</text>
</comment>
<dbReference type="Gene3D" id="3.30.1370.220">
    <property type="match status" value="1"/>
</dbReference>
<dbReference type="Pfam" id="PF04984">
    <property type="entry name" value="Phage_sheath_1"/>
    <property type="match status" value="1"/>
</dbReference>
<proteinExistence type="inferred from homology"/>
<accession>A0A6I4HNH0</accession>
<dbReference type="Gene3D" id="3.30.1490.360">
    <property type="match status" value="1"/>
</dbReference>
<gene>
    <name evidence="6" type="ORF">GNY86_03035</name>
</gene>
<dbReference type="Gene3D" id="3.40.50.11790">
    <property type="match status" value="1"/>
</dbReference>
<feature type="domain" description="Tail sheath protein Gp18-like" evidence="5">
    <location>
        <begin position="34"/>
        <end position="86"/>
    </location>
</feature>
<sequence>MAGGTWEKQNKVRPGAYINVKSTGQVKVTESSKGVVTLPLVLDFGPDKVIKIENEKDAAVLGYELSDPKLLLVKEALKQAKTVLVYCVGGGTKATAKEGGLTITAVNPGSRGNQINVVSKEKVDEEGAFEVSTFIEGQPSEVQTVKNIEELEATNLVSFSGKGALTAFSVRLSGGTDTTATAEDYATYFEKIQVYDFNTMALPVEDESVKIAATSFVKRLRDEEGKKCQLVVANYDADHESVINVKNGVILEDGTVISKEQATAWVAGATAGAGVATSLTYKKYDGAVDVTQRFLNTEIIESLQKGEFIFIEKRGEVVIEKDINSLHTFEPEKGKEFAKNRVLRVLDDIANTTKQAFEDNFIGKVNSDKDGREMFKANRIAYFDSLQAAGAITDFKADDVEVIEGNERDSIVLNVAIQPVDALEKLYMTVQVV</sequence>
<evidence type="ECO:0000259" key="3">
    <source>
        <dbReference type="Pfam" id="PF17481"/>
    </source>
</evidence>
<dbReference type="Pfam" id="PF17481">
    <property type="entry name" value="Phage_sheath_domII"/>
    <property type="match status" value="1"/>
</dbReference>
<dbReference type="InterPro" id="IPR035089">
    <property type="entry name" value="Phage_sheath_subtilisin"/>
</dbReference>
<dbReference type="AlphaFoldDB" id="A0A6I4HNH0"/>
<dbReference type="Gene3D" id="3.30.360.90">
    <property type="match status" value="1"/>
</dbReference>
<evidence type="ECO:0000259" key="4">
    <source>
        <dbReference type="Pfam" id="PF17482"/>
    </source>
</evidence>
<feature type="domain" description="Tail sheath protein subtilisin-like" evidence="2">
    <location>
        <begin position="179"/>
        <end position="325"/>
    </location>
</feature>
<comment type="similarity">
    <text evidence="1">Belongs to the myoviridae tail sheath protein family.</text>
</comment>
<dbReference type="Gene3D" id="2.60.40.4290">
    <property type="match status" value="1"/>
</dbReference>
<dbReference type="Proteomes" id="UP000439424">
    <property type="component" value="Unassembled WGS sequence"/>
</dbReference>
<reference evidence="6 7" key="1">
    <citation type="submission" date="2019-11" db="EMBL/GenBank/DDBJ databases">
        <title>Multidrug-resistant Acinetobacter baumannii moving toward extensively drug-resistant over fifteen years in South of Brazil.</title>
        <authorList>
            <person name="Fedrigo N.H."/>
            <person name="Cerdeira L."/>
            <person name="Fuga B."/>
            <person name="Marini P.V.B."/>
            <person name="Shinohara D.R."/>
            <person name="Carrara-Marroni F.E."/>
            <person name="Lincopan N."/>
            <person name="Tognim M.C.B."/>
        </authorList>
    </citation>
    <scope>NUCLEOTIDE SEQUENCE [LARGE SCALE GENOMIC DNA]</scope>
    <source>
        <strain evidence="6 7">Ac576</strain>
    </source>
</reference>
<feature type="domain" description="Phage tail sheath protein-like beta-sandwich" evidence="3">
    <location>
        <begin position="90"/>
        <end position="177"/>
    </location>
</feature>
<evidence type="ECO:0000313" key="6">
    <source>
        <dbReference type="EMBL" id="MVM90486.1"/>
    </source>
</evidence>
<name>A0A6I4HNH0_ACIBA</name>
<dbReference type="EMBL" id="WPIP01000013">
    <property type="protein sequence ID" value="MVM90486.1"/>
    <property type="molecule type" value="Genomic_DNA"/>
</dbReference>
<feature type="domain" description="Tail sheath protein C-terminal" evidence="4">
    <location>
        <begin position="332"/>
        <end position="432"/>
    </location>
</feature>
<dbReference type="InterPro" id="IPR054564">
    <property type="entry name" value="Gp18_domIII_N"/>
</dbReference>
<evidence type="ECO:0000313" key="7">
    <source>
        <dbReference type="Proteomes" id="UP000439424"/>
    </source>
</evidence>
<dbReference type="InterPro" id="IPR035326">
    <property type="entry name" value="Beta_sandwich_Seath"/>
</dbReference>
<evidence type="ECO:0000259" key="5">
    <source>
        <dbReference type="Pfam" id="PF22671"/>
    </source>
</evidence>
<dbReference type="Pfam" id="PF22671">
    <property type="entry name" value="Gp18_domIII_N"/>
    <property type="match status" value="1"/>
</dbReference>
<dbReference type="Pfam" id="PF17482">
    <property type="entry name" value="Phage_sheath_1C"/>
    <property type="match status" value="1"/>
</dbReference>